<organism evidence="1 2">
    <name type="scientific">Paraburkholderia phymatum (strain DSM 17167 / CIP 108236 / LMG 21445 / STM815)</name>
    <name type="common">Burkholderia phymatum</name>
    <dbReference type="NCBI Taxonomy" id="391038"/>
    <lineage>
        <taxon>Bacteria</taxon>
        <taxon>Pseudomonadati</taxon>
        <taxon>Pseudomonadota</taxon>
        <taxon>Betaproteobacteria</taxon>
        <taxon>Burkholderiales</taxon>
        <taxon>Burkholderiaceae</taxon>
        <taxon>Paraburkholderia</taxon>
    </lineage>
</organism>
<dbReference type="HOGENOM" id="CLU_1718881_0_0_4"/>
<protein>
    <submittedName>
        <fullName evidence="1">Uncharacterized protein</fullName>
    </submittedName>
</protein>
<dbReference type="KEGG" id="bph:Bphy_3416"/>
<evidence type="ECO:0000313" key="2">
    <source>
        <dbReference type="Proteomes" id="UP000001192"/>
    </source>
</evidence>
<sequence length="152" mass="16430">MTLYATREGIETAFASAFDEGSDEMIDDLLYQYFSKLTCASFEVPGVSQCIDSWALLDSVLRMIEPTDVFGTGGTAIRSDSAIGELIHGLIGLGECLAETRMANLFGVSRAVMGVVAGSIPSGLEPADTFEERALRFARLLAHEAREDEVRV</sequence>
<proteinExistence type="predicted"/>
<gene>
    <name evidence="1" type="ordered locus">Bphy_3416</name>
</gene>
<dbReference type="RefSeq" id="WP_012402743.1">
    <property type="nucleotide sequence ID" value="NC_010623.1"/>
</dbReference>
<reference evidence="2" key="1">
    <citation type="journal article" date="2014" name="Stand. Genomic Sci.">
        <title>Complete genome sequence of Burkholderia phymatum STM815(T), a broad host range and efficient nitrogen-fixing symbiont of Mimosa species.</title>
        <authorList>
            <person name="Moulin L."/>
            <person name="Klonowska A."/>
            <person name="Caroline B."/>
            <person name="Booth K."/>
            <person name="Vriezen J.A."/>
            <person name="Melkonian R."/>
            <person name="James E.K."/>
            <person name="Young J.P."/>
            <person name="Bena G."/>
            <person name="Hauser L."/>
            <person name="Land M."/>
            <person name="Kyrpides N."/>
            <person name="Bruce D."/>
            <person name="Chain P."/>
            <person name="Copeland A."/>
            <person name="Pitluck S."/>
            <person name="Woyke T."/>
            <person name="Lizotte-Waniewski M."/>
            <person name="Bristow J."/>
            <person name="Riley M."/>
        </authorList>
    </citation>
    <scope>NUCLEOTIDE SEQUENCE [LARGE SCALE GENOMIC DNA]</scope>
    <source>
        <strain evidence="2">DSM 17167 / CIP 108236 / LMG 21445 / STM815</strain>
    </source>
</reference>
<dbReference type="STRING" id="391038.Bphy_3416"/>
<keyword evidence="2" id="KW-1185">Reference proteome</keyword>
<dbReference type="EMBL" id="CP001044">
    <property type="protein sequence ID" value="ACC72570.1"/>
    <property type="molecule type" value="Genomic_DNA"/>
</dbReference>
<dbReference type="AlphaFoldDB" id="B2JL41"/>
<name>B2JL41_PARP8</name>
<evidence type="ECO:0000313" key="1">
    <source>
        <dbReference type="EMBL" id="ACC72570.1"/>
    </source>
</evidence>
<dbReference type="Proteomes" id="UP000001192">
    <property type="component" value="Chromosome 2"/>
</dbReference>
<accession>B2JL41</accession>